<reference evidence="2 3" key="1">
    <citation type="submission" date="2020-01" db="EMBL/GenBank/DDBJ databases">
        <title>A novel Bacillus sp. from Pasinler.</title>
        <authorList>
            <person name="Adiguzel A."/>
            <person name="Ay H."/>
            <person name="Baltaci M.O."/>
        </authorList>
    </citation>
    <scope>NUCLEOTIDE SEQUENCE [LARGE SCALE GENOMIC DNA]</scope>
    <source>
        <strain evidence="2 3">P1</strain>
    </source>
</reference>
<sequence>MIETILTLIVVGIFIRWVNRNLPKWIGNAGEKAVKREIEKLEKANPNTYFSFHDLYIPKKDGTYSQIDHVIVSEYGIFVLETKSYSGWIFGDAKQKYWTQVIYQKKSKFLNPIWQNKGHIKYLNEWLGDGYNNLTTHSIILFSSQANFKTDIKTDEAQIIYIKNLRKTLEQYREPVINKAKVETVVKKLQSLEHFEKEDKNEIAKTHVQNIKSKKFLEKKKIEQNICPKCGGTLQIRKGKYGEFKGCSNFPKCRFTEKLKA</sequence>
<dbReference type="InterPro" id="IPR011528">
    <property type="entry name" value="NERD"/>
</dbReference>
<dbReference type="SUPFAM" id="SSF57783">
    <property type="entry name" value="Zinc beta-ribbon"/>
    <property type="match status" value="1"/>
</dbReference>
<comment type="caution">
    <text evidence="2">The sequence shown here is derived from an EMBL/GenBank/DDBJ whole genome shotgun (WGS) entry which is preliminary data.</text>
</comment>
<evidence type="ECO:0000313" key="2">
    <source>
        <dbReference type="EMBL" id="NCU18691.1"/>
    </source>
</evidence>
<dbReference type="Pfam" id="PF08378">
    <property type="entry name" value="NERD"/>
    <property type="match status" value="1"/>
</dbReference>
<accession>A0ABX0A5G4</accession>
<dbReference type="PROSITE" id="PS50965">
    <property type="entry name" value="NERD"/>
    <property type="match status" value="1"/>
</dbReference>
<proteinExistence type="predicted"/>
<dbReference type="Gene3D" id="3.30.65.10">
    <property type="entry name" value="Bacterial Topoisomerase I, domain 1"/>
    <property type="match status" value="1"/>
</dbReference>
<keyword evidence="3" id="KW-1185">Reference proteome</keyword>
<protein>
    <submittedName>
        <fullName evidence="2">NERD domain-containing protein</fullName>
    </submittedName>
</protein>
<dbReference type="EMBL" id="JAACYS010000073">
    <property type="protein sequence ID" value="NCU18691.1"/>
    <property type="molecule type" value="Genomic_DNA"/>
</dbReference>
<evidence type="ECO:0000313" key="3">
    <source>
        <dbReference type="Proteomes" id="UP000743899"/>
    </source>
</evidence>
<dbReference type="Proteomes" id="UP000743899">
    <property type="component" value="Unassembled WGS sequence"/>
</dbReference>
<dbReference type="InterPro" id="IPR013498">
    <property type="entry name" value="Topo_IA_Znf"/>
</dbReference>
<gene>
    <name evidence="2" type="ORF">GW534_13365</name>
</gene>
<evidence type="ECO:0000259" key="1">
    <source>
        <dbReference type="PROSITE" id="PS50965"/>
    </source>
</evidence>
<dbReference type="Pfam" id="PF01396">
    <property type="entry name" value="Zn_ribbon_Top1"/>
    <property type="match status" value="1"/>
</dbReference>
<organism evidence="2 3">
    <name type="scientific">Pallidibacillus pasinlerensis</name>
    <dbReference type="NCBI Taxonomy" id="2703818"/>
    <lineage>
        <taxon>Bacteria</taxon>
        <taxon>Bacillati</taxon>
        <taxon>Bacillota</taxon>
        <taxon>Bacilli</taxon>
        <taxon>Bacillales</taxon>
        <taxon>Bacillaceae</taxon>
        <taxon>Pallidibacillus</taxon>
    </lineage>
</organism>
<feature type="domain" description="NERD" evidence="1">
    <location>
        <begin position="26"/>
        <end position="146"/>
    </location>
</feature>
<dbReference type="RefSeq" id="WP_161921521.1">
    <property type="nucleotide sequence ID" value="NZ_JAACYS010000073.1"/>
</dbReference>
<name>A0ABX0A5G4_9BACI</name>